<evidence type="ECO:0000256" key="3">
    <source>
        <dbReference type="SAM" id="Phobius"/>
    </source>
</evidence>
<dbReference type="PANTHER" id="PTHR10098:SF108">
    <property type="entry name" value="TETRATRICOPEPTIDE REPEAT PROTEIN 28"/>
    <property type="match status" value="1"/>
</dbReference>
<dbReference type="Gene3D" id="1.25.40.10">
    <property type="entry name" value="Tetratricopeptide repeat domain"/>
    <property type="match status" value="2"/>
</dbReference>
<dbReference type="PROSITE" id="PS50005">
    <property type="entry name" value="TPR"/>
    <property type="match status" value="1"/>
</dbReference>
<dbReference type="Pfam" id="PF12770">
    <property type="entry name" value="CHAT"/>
    <property type="match status" value="1"/>
</dbReference>
<keyword evidence="3" id="KW-0812">Transmembrane</keyword>
<feature type="coiled-coil region" evidence="2">
    <location>
        <begin position="429"/>
        <end position="468"/>
    </location>
</feature>
<proteinExistence type="predicted"/>
<dbReference type="Proteomes" id="UP001597118">
    <property type="component" value="Unassembled WGS sequence"/>
</dbReference>
<gene>
    <name evidence="5" type="ORF">ACFSAH_19520</name>
</gene>
<evidence type="ECO:0000313" key="6">
    <source>
        <dbReference type="Proteomes" id="UP001597118"/>
    </source>
</evidence>
<dbReference type="EMBL" id="JBHUDG010000051">
    <property type="protein sequence ID" value="MFD1632070.1"/>
    <property type="molecule type" value="Genomic_DNA"/>
</dbReference>
<dbReference type="Pfam" id="PF13424">
    <property type="entry name" value="TPR_12"/>
    <property type="match status" value="1"/>
</dbReference>
<dbReference type="InterPro" id="IPR024983">
    <property type="entry name" value="CHAT_dom"/>
</dbReference>
<dbReference type="SUPFAM" id="SSF48452">
    <property type="entry name" value="TPR-like"/>
    <property type="match status" value="1"/>
</dbReference>
<dbReference type="PANTHER" id="PTHR10098">
    <property type="entry name" value="RAPSYN-RELATED"/>
    <property type="match status" value="1"/>
</dbReference>
<keyword evidence="1" id="KW-0802">TPR repeat</keyword>
<keyword evidence="6" id="KW-1185">Reference proteome</keyword>
<evidence type="ECO:0000256" key="1">
    <source>
        <dbReference type="PROSITE-ProRule" id="PRU00339"/>
    </source>
</evidence>
<feature type="domain" description="CHAT" evidence="4">
    <location>
        <begin position="556"/>
        <end position="821"/>
    </location>
</feature>
<dbReference type="SMART" id="SM00028">
    <property type="entry name" value="TPR"/>
    <property type="match status" value="5"/>
</dbReference>
<evidence type="ECO:0000313" key="5">
    <source>
        <dbReference type="EMBL" id="MFD1632070.1"/>
    </source>
</evidence>
<evidence type="ECO:0000259" key="4">
    <source>
        <dbReference type="Pfam" id="PF12770"/>
    </source>
</evidence>
<dbReference type="InterPro" id="IPR011990">
    <property type="entry name" value="TPR-like_helical_dom_sf"/>
</dbReference>
<feature type="repeat" description="TPR" evidence="1">
    <location>
        <begin position="104"/>
        <end position="137"/>
    </location>
</feature>
<organism evidence="5 6">
    <name type="scientific">Pseudopedobacter beijingensis</name>
    <dbReference type="NCBI Taxonomy" id="1207056"/>
    <lineage>
        <taxon>Bacteria</taxon>
        <taxon>Pseudomonadati</taxon>
        <taxon>Bacteroidota</taxon>
        <taxon>Sphingobacteriia</taxon>
        <taxon>Sphingobacteriales</taxon>
        <taxon>Sphingobacteriaceae</taxon>
        <taxon>Pseudopedobacter</taxon>
    </lineage>
</organism>
<keyword evidence="3" id="KW-0472">Membrane</keyword>
<name>A0ABW4IH03_9SPHI</name>
<keyword evidence="3" id="KW-1133">Transmembrane helix</keyword>
<feature type="transmembrane region" description="Helical" evidence="3">
    <location>
        <begin position="834"/>
        <end position="853"/>
    </location>
</feature>
<dbReference type="RefSeq" id="WP_379664391.1">
    <property type="nucleotide sequence ID" value="NZ_JBHUDG010000051.1"/>
</dbReference>
<keyword evidence="2" id="KW-0175">Coiled coil</keyword>
<sequence length="876" mass="101253">MFCKASVNEDLEKLRKKDNLIDWIDLRITYAIKDPQKNLDFLLDSEKQLWRKPQNAEEQTAWLYLLINEAYYLLNSSNITQSINKYEEAYDYFLKHQLNIDVEEFILKPLGNNYTRIGDYERAVFILNKSLALAKNEKRDTITASIYNNLAISYRTQQNLDKALFSVKQGLNYCKPNNRIYGILYATYTDILFDLQQEDEALKTAKVAIHTLEKKQNTLHWLASAKTIMANIYLHQKKLKEASIFYDKAVVLLKKDIHSSRKRELAYIYTQKSILNNLKNDPKSALNDVDQALSLLIEEYKVTNTFPTKQQLYPENRLQLALYQKATVLSDLGRYGEALNGYKLAFETSEQLRSDYTYNSSKKKLQDEAKDIAEKIIETSYLLWQRTNKKIYSETILEISEKTKGRILLDDLMARQEKIASSNKTYADIINLEKNLAYLEKQKRVKSNKEIESKIEDLRFQISSLKKNKNISNYSLDISAQEMISKIPDQTDVIIFFVGKKKIYCCYVTNKGIQQIKTITNASQFESETLGFLDSFYFHGPQNMINSPKSFYSASQRLSQTIFKDLNLNNNHQLWIVKDGILNFISFDGLIMSGEFNNQIRNWPFLIKQKSITYKYSLFQFAEAQDKTVKSFSGFFLSNTENGSIEIPSVNLEYTKLKQIISGNFYKNERATLTNFKESLNESDIIHISSHAYVGENKDEPVLELFKDKFYMFETGLSAHIPSLVILNACQTADGKYINGEGVESLGRSFLATGSHGVISSLWPVNDESGANVLISFYQHLETNNSPQQSLRLAKLEWINNLENPKIMALPYYWDSLVYTGSDLQVNLNRAFGWMPYTLILACVTVIIISYLLRRNLIKQKIKNHNQPNNTTNKSI</sequence>
<accession>A0ABW4IH03</accession>
<comment type="caution">
    <text evidence="5">The sequence shown here is derived from an EMBL/GenBank/DDBJ whole genome shotgun (WGS) entry which is preliminary data.</text>
</comment>
<dbReference type="InterPro" id="IPR019734">
    <property type="entry name" value="TPR_rpt"/>
</dbReference>
<evidence type="ECO:0000256" key="2">
    <source>
        <dbReference type="SAM" id="Coils"/>
    </source>
</evidence>
<reference evidence="6" key="1">
    <citation type="journal article" date="2019" name="Int. J. Syst. Evol. Microbiol.">
        <title>The Global Catalogue of Microorganisms (GCM) 10K type strain sequencing project: providing services to taxonomists for standard genome sequencing and annotation.</title>
        <authorList>
            <consortium name="The Broad Institute Genomics Platform"/>
            <consortium name="The Broad Institute Genome Sequencing Center for Infectious Disease"/>
            <person name="Wu L."/>
            <person name="Ma J."/>
        </authorList>
    </citation>
    <scope>NUCLEOTIDE SEQUENCE [LARGE SCALE GENOMIC DNA]</scope>
    <source>
        <strain evidence="6">CCUG 53762</strain>
    </source>
</reference>
<protein>
    <submittedName>
        <fullName evidence="5">CHAT domain-containing protein</fullName>
    </submittedName>
</protein>